<dbReference type="EMBL" id="BAAANY010000009">
    <property type="protein sequence ID" value="GAA1679052.1"/>
    <property type="molecule type" value="Genomic_DNA"/>
</dbReference>
<dbReference type="InterPro" id="IPR051393">
    <property type="entry name" value="ABC_transporter_permease"/>
</dbReference>
<feature type="region of interest" description="Disordered" evidence="8">
    <location>
        <begin position="1"/>
        <end position="29"/>
    </location>
</feature>
<dbReference type="PROSITE" id="PS50928">
    <property type="entry name" value="ABC_TM1"/>
    <property type="match status" value="1"/>
</dbReference>
<evidence type="ECO:0000256" key="6">
    <source>
        <dbReference type="ARBA" id="ARBA00023136"/>
    </source>
</evidence>
<comment type="subcellular location">
    <subcellularLocation>
        <location evidence="1 7">Cell membrane</location>
        <topology evidence="1 7">Multi-pass membrane protein</topology>
    </subcellularLocation>
</comment>
<evidence type="ECO:0000256" key="1">
    <source>
        <dbReference type="ARBA" id="ARBA00004651"/>
    </source>
</evidence>
<keyword evidence="6 7" id="KW-0472">Membrane</keyword>
<feature type="transmembrane region" description="Helical" evidence="7">
    <location>
        <begin position="240"/>
        <end position="261"/>
    </location>
</feature>
<comment type="similarity">
    <text evidence="7">Belongs to the binding-protein-dependent transport system permease family.</text>
</comment>
<dbReference type="RefSeq" id="WP_279579885.1">
    <property type="nucleotide sequence ID" value="NZ_BAAANY010000009.1"/>
</dbReference>
<keyword evidence="11" id="KW-1185">Reference proteome</keyword>
<dbReference type="PANTHER" id="PTHR30193">
    <property type="entry name" value="ABC TRANSPORTER PERMEASE PROTEIN"/>
    <property type="match status" value="1"/>
</dbReference>
<feature type="transmembrane region" description="Helical" evidence="7">
    <location>
        <begin position="180"/>
        <end position="202"/>
    </location>
</feature>
<accession>A0ABP4SXW8</accession>
<keyword evidence="4 7" id="KW-0812">Transmembrane</keyword>
<evidence type="ECO:0000256" key="3">
    <source>
        <dbReference type="ARBA" id="ARBA00022475"/>
    </source>
</evidence>
<reference evidence="11" key="1">
    <citation type="journal article" date="2019" name="Int. J. Syst. Evol. Microbiol.">
        <title>The Global Catalogue of Microorganisms (GCM) 10K type strain sequencing project: providing services to taxonomists for standard genome sequencing and annotation.</title>
        <authorList>
            <consortium name="The Broad Institute Genomics Platform"/>
            <consortium name="The Broad Institute Genome Sequencing Center for Infectious Disease"/>
            <person name="Wu L."/>
            <person name="Ma J."/>
        </authorList>
    </citation>
    <scope>NUCLEOTIDE SEQUENCE [LARGE SCALE GENOMIC DNA]</scope>
    <source>
        <strain evidence="11">JCM 14718</strain>
    </source>
</reference>
<organism evidence="10 11">
    <name type="scientific">Fodinicola feengrottensis</name>
    <dbReference type="NCBI Taxonomy" id="435914"/>
    <lineage>
        <taxon>Bacteria</taxon>
        <taxon>Bacillati</taxon>
        <taxon>Actinomycetota</taxon>
        <taxon>Actinomycetes</taxon>
        <taxon>Mycobacteriales</taxon>
        <taxon>Fodinicola</taxon>
    </lineage>
</organism>
<feature type="transmembrane region" description="Helical" evidence="7">
    <location>
        <begin position="99"/>
        <end position="120"/>
    </location>
</feature>
<name>A0ABP4SXW8_9ACTN</name>
<gene>
    <name evidence="10" type="ORF">GCM10009765_30350</name>
</gene>
<keyword evidence="3" id="KW-1003">Cell membrane</keyword>
<feature type="compositionally biased region" description="Low complexity" evidence="8">
    <location>
        <begin position="1"/>
        <end position="16"/>
    </location>
</feature>
<evidence type="ECO:0000313" key="10">
    <source>
        <dbReference type="EMBL" id="GAA1679052.1"/>
    </source>
</evidence>
<dbReference type="PANTHER" id="PTHR30193:SF37">
    <property type="entry name" value="INNER MEMBRANE ABC TRANSPORTER PERMEASE PROTEIN YCJO"/>
    <property type="match status" value="1"/>
</dbReference>
<dbReference type="Pfam" id="PF00528">
    <property type="entry name" value="BPD_transp_1"/>
    <property type="match status" value="1"/>
</dbReference>
<sequence length="321" mass="35055">MTAPTSARTASKTASSELPATAAKSPKLNRRQREGWAAALFLAPDVIGLTIFIGLPMVLSFVLSLFQVSGFGQYTFIGFANYQRIFADPVFYSSLRTTLIYVVCLVPGGFVASLLLALLVRQKLPGVGFFRTAYFLPFSISIVVVALIWRFMLDDQVGVVNQVLGWVGIPPQSWLGNPQLALGTAVVVTIWVQMGYYMVILLGGLQDIPTEFYEAARIDGASAWANFRHITWPLLKPTSFFVLLTSTVAALTGAFDMIYVLTKGGPANSTNVLIFYIYQQAFQYGEYGYAAAIGTFLVLIMLACSTAIFVTTRGGRFSYGD</sequence>
<evidence type="ECO:0000256" key="5">
    <source>
        <dbReference type="ARBA" id="ARBA00022989"/>
    </source>
</evidence>
<evidence type="ECO:0000256" key="4">
    <source>
        <dbReference type="ARBA" id="ARBA00022692"/>
    </source>
</evidence>
<keyword evidence="2 7" id="KW-0813">Transport</keyword>
<proteinExistence type="inferred from homology"/>
<feature type="transmembrane region" description="Helical" evidence="7">
    <location>
        <begin position="132"/>
        <end position="152"/>
    </location>
</feature>
<dbReference type="Proteomes" id="UP001500618">
    <property type="component" value="Unassembled WGS sequence"/>
</dbReference>
<evidence type="ECO:0000256" key="7">
    <source>
        <dbReference type="RuleBase" id="RU363032"/>
    </source>
</evidence>
<evidence type="ECO:0000313" key="11">
    <source>
        <dbReference type="Proteomes" id="UP001500618"/>
    </source>
</evidence>
<evidence type="ECO:0000259" key="9">
    <source>
        <dbReference type="PROSITE" id="PS50928"/>
    </source>
</evidence>
<feature type="transmembrane region" description="Helical" evidence="7">
    <location>
        <begin position="287"/>
        <end position="310"/>
    </location>
</feature>
<keyword evidence="5 7" id="KW-1133">Transmembrane helix</keyword>
<dbReference type="InterPro" id="IPR035906">
    <property type="entry name" value="MetI-like_sf"/>
</dbReference>
<feature type="domain" description="ABC transmembrane type-1" evidence="9">
    <location>
        <begin position="95"/>
        <end position="308"/>
    </location>
</feature>
<feature type="transmembrane region" description="Helical" evidence="7">
    <location>
        <begin position="36"/>
        <end position="66"/>
    </location>
</feature>
<comment type="caution">
    <text evidence="10">The sequence shown here is derived from an EMBL/GenBank/DDBJ whole genome shotgun (WGS) entry which is preliminary data.</text>
</comment>
<evidence type="ECO:0000256" key="2">
    <source>
        <dbReference type="ARBA" id="ARBA00022448"/>
    </source>
</evidence>
<dbReference type="InterPro" id="IPR000515">
    <property type="entry name" value="MetI-like"/>
</dbReference>
<protein>
    <submittedName>
        <fullName evidence="10">Sugar ABC transporter permease</fullName>
    </submittedName>
</protein>
<evidence type="ECO:0000256" key="8">
    <source>
        <dbReference type="SAM" id="MobiDB-lite"/>
    </source>
</evidence>
<dbReference type="CDD" id="cd06261">
    <property type="entry name" value="TM_PBP2"/>
    <property type="match status" value="1"/>
</dbReference>
<dbReference type="Gene3D" id="1.10.3720.10">
    <property type="entry name" value="MetI-like"/>
    <property type="match status" value="1"/>
</dbReference>
<dbReference type="SUPFAM" id="SSF161098">
    <property type="entry name" value="MetI-like"/>
    <property type="match status" value="1"/>
</dbReference>